<name>A0A5P6NDK9_9SPHN</name>
<dbReference type="EMBL" id="CP032228">
    <property type="protein sequence ID" value="QFI64097.1"/>
    <property type="molecule type" value="Genomic_DNA"/>
</dbReference>
<accession>A0A5P6NDK9</accession>
<keyword evidence="1" id="KW-0378">Hydrolase</keyword>
<sequence length="652" mass="73283">MVGFRVLGALCALSFMGTPALAQDAADYSAHGPGEARPQQIPASNFAKRSEFSFTRLSPDGRAIALHVDTRLGKFLAVLDASDHSLQRRYTLNESDDVEWIRWAGNTKLLVSLSKTGDWFGEEARFTRLLLIDMSAGTVELLGNDEPVIEGDDVIFVAEDGSYALVSVQHDVRDYPSVYRYELVAGGKRIRVQDSRPGVWSWHADSNGVVRLGTGWRRGRLRVYYRSGPNEDMRLIEKIRHDELEDKYWDIAQIVSGADTGHVLHEGPSGRVGLYLFDFSTREPIEQIYEHPEHDIEAVLFRDGRPVGAYFTDERDRAHWLDPEYAATYARLERSLAEEQIWVISRAEDDSRMLVWAGGEADPGAIYNYDVVGKRMDLLAELRPEIDIGLLAAPRPIAYTARDGTTIKGYLTLPRGRKAVGLPLIIQPHGGPYGIRDKLDYDDQVQLLVNRGYAVLQPNYRGSGGYGQAFYDLGVGEIGRAMQDDLDDAMDWAVAKGIADPSRVCVVGASYGGYAALWAVIRNPERYRCAASFAGVTDWELILKYDRRFFSRDASRAWRARIEGEDAFDLDAVSPYRHAESLTRPVLVAQGKKDDRVPWSQFRKFTRAARDAPVQPVELVFEDEGHSFNEPENAQKWFEELTAFLAEHNPPD</sequence>
<dbReference type="AlphaFoldDB" id="A0A5P6NDK9"/>
<dbReference type="GO" id="GO:0006508">
    <property type="term" value="P:proteolysis"/>
    <property type="evidence" value="ECO:0007669"/>
    <property type="project" value="InterPro"/>
</dbReference>
<proteinExistence type="predicted"/>
<dbReference type="PANTHER" id="PTHR42776">
    <property type="entry name" value="SERINE PEPTIDASE S9 FAMILY MEMBER"/>
    <property type="match status" value="1"/>
</dbReference>
<keyword evidence="2" id="KW-0732">Signal</keyword>
<feature type="domain" description="Peptidase S9 prolyl oligopeptidase catalytic" evidence="3">
    <location>
        <begin position="441"/>
        <end position="648"/>
    </location>
</feature>
<dbReference type="InterPro" id="IPR001375">
    <property type="entry name" value="Peptidase_S9_cat"/>
</dbReference>
<dbReference type="PANTHER" id="PTHR42776:SF27">
    <property type="entry name" value="DIPEPTIDYL PEPTIDASE FAMILY MEMBER 6"/>
    <property type="match status" value="1"/>
</dbReference>
<evidence type="ECO:0000259" key="3">
    <source>
        <dbReference type="Pfam" id="PF00326"/>
    </source>
</evidence>
<evidence type="ECO:0000256" key="1">
    <source>
        <dbReference type="ARBA" id="ARBA00022801"/>
    </source>
</evidence>
<protein>
    <submittedName>
        <fullName evidence="4">S9 family peptidase</fullName>
    </submittedName>
</protein>
<evidence type="ECO:0000313" key="5">
    <source>
        <dbReference type="Proteomes" id="UP000325385"/>
    </source>
</evidence>
<dbReference type="Proteomes" id="UP000325385">
    <property type="component" value="Chromosome"/>
</dbReference>
<evidence type="ECO:0000313" key="4">
    <source>
        <dbReference type="EMBL" id="QFI64097.1"/>
    </source>
</evidence>
<dbReference type="Gene3D" id="3.40.50.1820">
    <property type="entry name" value="alpha/beta hydrolase"/>
    <property type="match status" value="1"/>
</dbReference>
<dbReference type="GO" id="GO:0004252">
    <property type="term" value="F:serine-type endopeptidase activity"/>
    <property type="evidence" value="ECO:0007669"/>
    <property type="project" value="TreeGrafter"/>
</dbReference>
<evidence type="ECO:0000256" key="2">
    <source>
        <dbReference type="SAM" id="SignalP"/>
    </source>
</evidence>
<reference evidence="5" key="1">
    <citation type="submission" date="2018-09" db="EMBL/GenBank/DDBJ databases">
        <title>Nocardia yunnanensis sp. nov., an actinomycete isolated from a soil sample.</title>
        <authorList>
            <person name="Zhang J."/>
        </authorList>
    </citation>
    <scope>NUCLEOTIDE SEQUENCE [LARGE SCALE GENOMIC DNA]</scope>
    <source>
        <strain evidence="5">21-3</strain>
    </source>
</reference>
<dbReference type="SUPFAM" id="SSF82171">
    <property type="entry name" value="DPP6 N-terminal domain-like"/>
    <property type="match status" value="1"/>
</dbReference>
<organism evidence="4 5">
    <name type="scientific">Qipengyuania flava</name>
    <dbReference type="NCBI Taxonomy" id="192812"/>
    <lineage>
        <taxon>Bacteria</taxon>
        <taxon>Pseudomonadati</taxon>
        <taxon>Pseudomonadota</taxon>
        <taxon>Alphaproteobacteria</taxon>
        <taxon>Sphingomonadales</taxon>
        <taxon>Erythrobacteraceae</taxon>
        <taxon>Qipengyuania</taxon>
    </lineage>
</organism>
<dbReference type="SUPFAM" id="SSF53474">
    <property type="entry name" value="alpha/beta-Hydrolases"/>
    <property type="match status" value="1"/>
</dbReference>
<gene>
    <name evidence="4" type="ORF">D0Y83_13075</name>
</gene>
<feature type="chain" id="PRO_5025026419" evidence="2">
    <location>
        <begin position="23"/>
        <end position="652"/>
    </location>
</feature>
<dbReference type="InterPro" id="IPR029058">
    <property type="entry name" value="AB_hydrolase_fold"/>
</dbReference>
<feature type="signal peptide" evidence="2">
    <location>
        <begin position="1"/>
        <end position="22"/>
    </location>
</feature>
<dbReference type="Pfam" id="PF00326">
    <property type="entry name" value="Peptidase_S9"/>
    <property type="match status" value="1"/>
</dbReference>